<evidence type="ECO:0000256" key="5">
    <source>
        <dbReference type="RuleBase" id="RU363099"/>
    </source>
</evidence>
<evidence type="ECO:0000256" key="4">
    <source>
        <dbReference type="ARBA" id="ARBA00022734"/>
    </source>
</evidence>
<accession>Q4U3G6</accession>
<dbReference type="AlphaFoldDB" id="Q4U3G6"/>
<dbReference type="SMART" id="SM00915">
    <property type="entry name" value="Jacalin"/>
    <property type="match status" value="1"/>
</dbReference>
<dbReference type="SUPFAM" id="SSF51101">
    <property type="entry name" value="Mannose-binding lectins"/>
    <property type="match status" value="1"/>
</dbReference>
<comment type="function">
    <text evidence="5">Dirigent proteins impart stereoselectivity on the phenoxy radical-coupling reaction, yielding optically active lignans from two molecules of coniferyl alcohol in the biosynthesis of lignans, flavonolignans, and alkaloids and thus plays a central role in plant secondary metabolism.</text>
</comment>
<comment type="subcellular location">
    <subcellularLocation>
        <location evidence="5">Secreted</location>
        <location evidence="5">Extracellular space</location>
        <location evidence="5">Apoplast</location>
    </subcellularLocation>
</comment>
<reference evidence="7" key="1">
    <citation type="journal article" date="2005" name="Plant Physiol.">
        <title>Identification of a gene in the process of being lost from the genus Agrostis.</title>
        <authorList>
            <person name="Li H.M."/>
            <person name="Rotter D."/>
            <person name="Bonos S.A."/>
            <person name="Meyer W.A."/>
            <person name="Belanger F.C."/>
        </authorList>
    </citation>
    <scope>NUCLEOTIDE SEQUENCE</scope>
</reference>
<dbReference type="CDD" id="cd09612">
    <property type="entry name" value="Jacalin"/>
    <property type="match status" value="1"/>
</dbReference>
<evidence type="ECO:0000256" key="2">
    <source>
        <dbReference type="ARBA" id="ARBA00011738"/>
    </source>
</evidence>
<proteinExistence type="evidence at transcript level"/>
<organism evidence="7">
    <name type="scientific">Agrostis stolonifera</name>
    <name type="common">Creeping bentgrass</name>
    <dbReference type="NCBI Taxonomy" id="63632"/>
    <lineage>
        <taxon>Eukaryota</taxon>
        <taxon>Viridiplantae</taxon>
        <taxon>Streptophyta</taxon>
        <taxon>Embryophyta</taxon>
        <taxon>Tracheophyta</taxon>
        <taxon>Spermatophyta</taxon>
        <taxon>Magnoliopsida</taxon>
        <taxon>Liliopsida</taxon>
        <taxon>Poales</taxon>
        <taxon>Poaceae</taxon>
        <taxon>BOP clade</taxon>
        <taxon>Pooideae</taxon>
        <taxon>Poodae</taxon>
        <taxon>Poeae</taxon>
        <taxon>Poeae Chloroplast Group 1 (Aveneae type)</taxon>
        <taxon>Agrostidodinae</taxon>
        <taxon>Agrostidinae</taxon>
        <taxon>Agrostis</taxon>
    </lineage>
</organism>
<dbReference type="InterPro" id="IPR044859">
    <property type="entry name" value="Allene_oxi_cyc_Dirigent"/>
</dbReference>
<dbReference type="GO" id="GO:0030246">
    <property type="term" value="F:carbohydrate binding"/>
    <property type="evidence" value="ECO:0007669"/>
    <property type="project" value="UniProtKB-KW"/>
</dbReference>
<keyword evidence="3 5" id="KW-0964">Secreted</keyword>
<feature type="domain" description="Jacalin-type lectin" evidence="6">
    <location>
        <begin position="170"/>
        <end position="318"/>
    </location>
</feature>
<protein>
    <recommendedName>
        <fullName evidence="5">Dirigent protein</fullName>
    </recommendedName>
</protein>
<evidence type="ECO:0000256" key="3">
    <source>
        <dbReference type="ARBA" id="ARBA00022525"/>
    </source>
</evidence>
<dbReference type="Pfam" id="PF03018">
    <property type="entry name" value="Dirigent"/>
    <property type="match status" value="1"/>
</dbReference>
<dbReference type="Gene3D" id="2.100.10.30">
    <property type="entry name" value="Jacalin-like lectin domain"/>
    <property type="match status" value="1"/>
</dbReference>
<keyword evidence="5" id="KW-0052">Apoplast</keyword>
<dbReference type="InterPro" id="IPR036404">
    <property type="entry name" value="Jacalin-like_lectin_dom_sf"/>
</dbReference>
<dbReference type="GO" id="GO:0048046">
    <property type="term" value="C:apoplast"/>
    <property type="evidence" value="ECO:0007669"/>
    <property type="project" value="UniProtKB-SubCell"/>
</dbReference>
<sequence length="319" mass="34754">MANPSYYQTSPPVRSQVLHQEHLFHLYAHQQMGNNEFNIVPAKPGLPNYFGQSNVFDWDIRDSPDIKATVIGRLQGLGIAARKSSQSWHNTSNLVFTDQRFKGSTLTLQGLLGPATLGDEGDWAIVGGTGEFVYAQGVCNYKRIQAWDGGVINELCIRVVCLTFPKPIPVQKVGPWGGNGGAAYEIQDAELPQRLESVTIYANDFIQTIAFSYIDQAGQKRTVSPWGGNAGKSQHPPIQLGTSETVKEIYGATGDYYGVATAVTWLTIVTNVKTYGPYGKQSAGETPFHIVAPNNHSIVGFYGRVGEVLDQIGAYVSPN</sequence>
<evidence type="ECO:0000259" key="6">
    <source>
        <dbReference type="PROSITE" id="PS51752"/>
    </source>
</evidence>
<keyword evidence="4" id="KW-0430">Lectin</keyword>
<dbReference type="InterPro" id="IPR004265">
    <property type="entry name" value="Dirigent"/>
</dbReference>
<dbReference type="PANTHER" id="PTHR46506">
    <property type="entry name" value="OS05G0143600 PROTEIN"/>
    <property type="match status" value="1"/>
</dbReference>
<dbReference type="Pfam" id="PF01419">
    <property type="entry name" value="Jacalin"/>
    <property type="match status" value="1"/>
</dbReference>
<comment type="subunit">
    <text evidence="2 5">Homodimer.</text>
</comment>
<dbReference type="PROSITE" id="PS51752">
    <property type="entry name" value="JACALIN_LECTIN"/>
    <property type="match status" value="1"/>
</dbReference>
<dbReference type="Gene3D" id="2.40.480.10">
    <property type="entry name" value="Allene oxide cyclase-like"/>
    <property type="match status" value="1"/>
</dbReference>
<comment type="similarity">
    <text evidence="1 5">Belongs to the plant dirigent protein family.</text>
</comment>
<evidence type="ECO:0000256" key="1">
    <source>
        <dbReference type="ARBA" id="ARBA00010746"/>
    </source>
</evidence>
<dbReference type="InterPro" id="IPR001229">
    <property type="entry name" value="Jacalin-like_lectin_dom"/>
</dbReference>
<evidence type="ECO:0000313" key="7">
    <source>
        <dbReference type="EMBL" id="AAY41607.1"/>
    </source>
</evidence>
<dbReference type="EMBL" id="DQ016627">
    <property type="protein sequence ID" value="AAY41607.1"/>
    <property type="molecule type" value="mRNA"/>
</dbReference>
<dbReference type="GO" id="GO:0009699">
    <property type="term" value="P:phenylpropanoid biosynthetic process"/>
    <property type="evidence" value="ECO:0007669"/>
    <property type="project" value="UniProtKB-ARBA"/>
</dbReference>
<dbReference type="InterPro" id="IPR033734">
    <property type="entry name" value="Jacalin-like_lectin_dom_plant"/>
</dbReference>
<name>Q4U3G6_AGRST</name>